<dbReference type="AlphaFoldDB" id="A0A0E9SC47"/>
<name>A0A0E9SC47_ANGAN</name>
<protein>
    <submittedName>
        <fullName evidence="2">Uncharacterized protein</fullName>
    </submittedName>
</protein>
<evidence type="ECO:0000313" key="2">
    <source>
        <dbReference type="EMBL" id="JAH38964.1"/>
    </source>
</evidence>
<dbReference type="EMBL" id="GBXM01069613">
    <property type="protein sequence ID" value="JAH38964.1"/>
    <property type="molecule type" value="Transcribed_RNA"/>
</dbReference>
<sequence>MQFHPSKTQSDIDFIPKITRNSSIIIIISSGDTPRSKDPRTSLRCGQR</sequence>
<feature type="region of interest" description="Disordered" evidence="1">
    <location>
        <begin position="29"/>
        <end position="48"/>
    </location>
</feature>
<evidence type="ECO:0000256" key="1">
    <source>
        <dbReference type="SAM" id="MobiDB-lite"/>
    </source>
</evidence>
<organism evidence="2">
    <name type="scientific">Anguilla anguilla</name>
    <name type="common">European freshwater eel</name>
    <name type="synonym">Muraena anguilla</name>
    <dbReference type="NCBI Taxonomy" id="7936"/>
    <lineage>
        <taxon>Eukaryota</taxon>
        <taxon>Metazoa</taxon>
        <taxon>Chordata</taxon>
        <taxon>Craniata</taxon>
        <taxon>Vertebrata</taxon>
        <taxon>Euteleostomi</taxon>
        <taxon>Actinopterygii</taxon>
        <taxon>Neopterygii</taxon>
        <taxon>Teleostei</taxon>
        <taxon>Anguilliformes</taxon>
        <taxon>Anguillidae</taxon>
        <taxon>Anguilla</taxon>
    </lineage>
</organism>
<proteinExistence type="predicted"/>
<accession>A0A0E9SC47</accession>
<reference evidence="2" key="2">
    <citation type="journal article" date="2015" name="Fish Shellfish Immunol.">
        <title>Early steps in the European eel (Anguilla anguilla)-Vibrio vulnificus interaction in the gills: Role of the RtxA13 toxin.</title>
        <authorList>
            <person name="Callol A."/>
            <person name="Pajuelo D."/>
            <person name="Ebbesson L."/>
            <person name="Teles M."/>
            <person name="MacKenzie S."/>
            <person name="Amaro C."/>
        </authorList>
    </citation>
    <scope>NUCLEOTIDE SEQUENCE</scope>
</reference>
<reference evidence="2" key="1">
    <citation type="submission" date="2014-11" db="EMBL/GenBank/DDBJ databases">
        <authorList>
            <person name="Amaro Gonzalez C."/>
        </authorList>
    </citation>
    <scope>NUCLEOTIDE SEQUENCE</scope>
</reference>